<dbReference type="InterPro" id="IPR050410">
    <property type="entry name" value="CCR4/nocturin_mRNA_transcr"/>
</dbReference>
<sequence length="381" mass="44294">MRRILIHSRVAVFGRSFSTEVENTITSRRNWFPVSPDSVPSKDTITVSSYNLLSQHYMWENVYDHIAPKYTSWEFRLPLINQNMLDLCSLVDLMCFQEMEFKVYTECWKELLGKQGYESLFQRKRASSYWKKSPEEMDGVSVFYNTEKFELLDCKPVDLAAHFSSPDLFIQTKDLHERAVKQNTVALIVTLRHKSTGAVIFLANTHLYWSPQYSDVKLLQTYLLVGLIKQTMKQHFSVNNADLEELMREGRTNVFLVGDFNSAPDSMVYEYLDKGYLAIGEDYRIPFDYGQANDTVIKTGLLQFCSSYKSFVNSPGFIESKHSQAFERLIDYIWINKYSKNLKLSKVLGDLNPKIPSDLLQFPNRCYPSDHLPLLAQFEIQ</sequence>
<proteinExistence type="predicted"/>
<evidence type="ECO:0000313" key="2">
    <source>
        <dbReference type="EMBL" id="KAH3666525.1"/>
    </source>
</evidence>
<dbReference type="RefSeq" id="XP_046061656.1">
    <property type="nucleotide sequence ID" value="XM_046204505.1"/>
</dbReference>
<dbReference type="SUPFAM" id="SSF56219">
    <property type="entry name" value="DNase I-like"/>
    <property type="match status" value="1"/>
</dbReference>
<organism evidence="2 3">
    <name type="scientific">Ogataea philodendri</name>
    <dbReference type="NCBI Taxonomy" id="1378263"/>
    <lineage>
        <taxon>Eukaryota</taxon>
        <taxon>Fungi</taxon>
        <taxon>Dikarya</taxon>
        <taxon>Ascomycota</taxon>
        <taxon>Saccharomycotina</taxon>
        <taxon>Pichiomycetes</taxon>
        <taxon>Pichiales</taxon>
        <taxon>Pichiaceae</taxon>
        <taxon>Ogataea</taxon>
    </lineage>
</organism>
<reference evidence="2" key="1">
    <citation type="journal article" date="2021" name="Open Biol.">
        <title>Shared evolutionary footprints suggest mitochondrial oxidative damage underlies multiple complex I losses in fungi.</title>
        <authorList>
            <person name="Schikora-Tamarit M.A."/>
            <person name="Marcet-Houben M."/>
            <person name="Nosek J."/>
            <person name="Gabaldon T."/>
        </authorList>
    </citation>
    <scope>NUCLEOTIDE SEQUENCE</scope>
    <source>
        <strain evidence="2">CBS6075</strain>
    </source>
</reference>
<evidence type="ECO:0000313" key="3">
    <source>
        <dbReference type="Proteomes" id="UP000769157"/>
    </source>
</evidence>
<accession>A0A9P8P794</accession>
<dbReference type="EMBL" id="JAEUBE010000255">
    <property type="protein sequence ID" value="KAH3666525.1"/>
    <property type="molecule type" value="Genomic_DNA"/>
</dbReference>
<dbReference type="InterPro" id="IPR036691">
    <property type="entry name" value="Endo/exonu/phosph_ase_sf"/>
</dbReference>
<dbReference type="InterPro" id="IPR005135">
    <property type="entry name" value="Endo/exonuclease/phosphatase"/>
</dbReference>
<keyword evidence="3" id="KW-1185">Reference proteome</keyword>
<dbReference type="GeneID" id="70235487"/>
<dbReference type="Proteomes" id="UP000769157">
    <property type="component" value="Unassembled WGS sequence"/>
</dbReference>
<name>A0A9P8P794_9ASCO</name>
<dbReference type="GO" id="GO:0000175">
    <property type="term" value="F:3'-5'-RNA exonuclease activity"/>
    <property type="evidence" value="ECO:0007669"/>
    <property type="project" value="TreeGrafter"/>
</dbReference>
<dbReference type="Pfam" id="PF03372">
    <property type="entry name" value="Exo_endo_phos"/>
    <property type="match status" value="1"/>
</dbReference>
<dbReference type="PANTHER" id="PTHR12121:SF100">
    <property type="entry name" value="POLY(A)-SPECIFIC RIBONUCLEASE"/>
    <property type="match status" value="1"/>
</dbReference>
<feature type="domain" description="Endonuclease/exonuclease/phosphatase" evidence="1">
    <location>
        <begin position="84"/>
        <end position="371"/>
    </location>
</feature>
<evidence type="ECO:0000259" key="1">
    <source>
        <dbReference type="Pfam" id="PF03372"/>
    </source>
</evidence>
<dbReference type="PANTHER" id="PTHR12121">
    <property type="entry name" value="CARBON CATABOLITE REPRESSOR PROTEIN 4"/>
    <property type="match status" value="1"/>
</dbReference>
<reference evidence="2" key="2">
    <citation type="submission" date="2021-01" db="EMBL/GenBank/DDBJ databases">
        <authorList>
            <person name="Schikora-Tamarit M.A."/>
        </authorList>
    </citation>
    <scope>NUCLEOTIDE SEQUENCE</scope>
    <source>
        <strain evidence="2">CBS6075</strain>
    </source>
</reference>
<dbReference type="AlphaFoldDB" id="A0A9P8P794"/>
<comment type="caution">
    <text evidence="2">The sequence shown here is derived from an EMBL/GenBank/DDBJ whole genome shotgun (WGS) entry which is preliminary data.</text>
</comment>
<dbReference type="OrthoDB" id="428734at2759"/>
<protein>
    <recommendedName>
        <fullName evidence="1">Endonuclease/exonuclease/phosphatase domain-containing protein</fullName>
    </recommendedName>
</protein>
<dbReference type="Gene3D" id="3.60.10.10">
    <property type="entry name" value="Endonuclease/exonuclease/phosphatase"/>
    <property type="match status" value="1"/>
</dbReference>
<gene>
    <name evidence="2" type="ORF">OGAPHI_003522</name>
</gene>